<organism evidence="2 3">
    <name type="scientific">Prunus dulcis</name>
    <name type="common">Almond</name>
    <name type="synonym">Amygdalus dulcis</name>
    <dbReference type="NCBI Taxonomy" id="3755"/>
    <lineage>
        <taxon>Eukaryota</taxon>
        <taxon>Viridiplantae</taxon>
        <taxon>Streptophyta</taxon>
        <taxon>Embryophyta</taxon>
        <taxon>Tracheophyta</taxon>
        <taxon>Spermatophyta</taxon>
        <taxon>Magnoliopsida</taxon>
        <taxon>eudicotyledons</taxon>
        <taxon>Gunneridae</taxon>
        <taxon>Pentapetalae</taxon>
        <taxon>rosids</taxon>
        <taxon>fabids</taxon>
        <taxon>Rosales</taxon>
        <taxon>Rosaceae</taxon>
        <taxon>Amygdaloideae</taxon>
        <taxon>Amygdaleae</taxon>
        <taxon>Prunus</taxon>
    </lineage>
</organism>
<dbReference type="AlphaFoldDB" id="A0AAD4YRH0"/>
<keyword evidence="1" id="KW-1133">Transmembrane helix</keyword>
<dbReference type="Proteomes" id="UP001054821">
    <property type="component" value="Chromosome 7"/>
</dbReference>
<gene>
    <name evidence="2" type="ORF">L3X38_037701</name>
</gene>
<comment type="caution">
    <text evidence="2">The sequence shown here is derived from an EMBL/GenBank/DDBJ whole genome shotgun (WGS) entry which is preliminary data.</text>
</comment>
<keyword evidence="1" id="KW-0472">Membrane</keyword>
<proteinExistence type="predicted"/>
<accession>A0AAD4YRH0</accession>
<keyword evidence="1" id="KW-0812">Transmembrane</keyword>
<dbReference type="EMBL" id="JAJFAZ020000007">
    <property type="protein sequence ID" value="KAI5317993.1"/>
    <property type="molecule type" value="Genomic_DNA"/>
</dbReference>
<evidence type="ECO:0000313" key="2">
    <source>
        <dbReference type="EMBL" id="KAI5317993.1"/>
    </source>
</evidence>
<evidence type="ECO:0000256" key="1">
    <source>
        <dbReference type="SAM" id="Phobius"/>
    </source>
</evidence>
<protein>
    <submittedName>
        <fullName evidence="2">Uncharacterized protein</fullName>
    </submittedName>
</protein>
<sequence length="89" mass="10022">MASRAMLRRKRIVKDYVTTSFRTIPAFQWLEHYHGSKKSEGNNDDNDDKVLAAKDKFRRLRGVVGCGILSHALELVPSGVYIIAMARGS</sequence>
<reference evidence="2 3" key="1">
    <citation type="journal article" date="2022" name="G3 (Bethesda)">
        <title>Whole-genome sequence and methylome profiling of the almond [Prunus dulcis (Mill.) D.A. Webb] cultivar 'Nonpareil'.</title>
        <authorList>
            <person name="D'Amico-Willman K.M."/>
            <person name="Ouma W.Z."/>
            <person name="Meulia T."/>
            <person name="Sideli G.M."/>
            <person name="Gradziel T.M."/>
            <person name="Fresnedo-Ramirez J."/>
        </authorList>
    </citation>
    <scope>NUCLEOTIDE SEQUENCE [LARGE SCALE GENOMIC DNA]</scope>
    <source>
        <strain evidence="2">Clone GOH B32 T37-40</strain>
    </source>
</reference>
<name>A0AAD4YRH0_PRUDU</name>
<evidence type="ECO:0000313" key="3">
    <source>
        <dbReference type="Proteomes" id="UP001054821"/>
    </source>
</evidence>
<feature type="transmembrane region" description="Helical" evidence="1">
    <location>
        <begin position="63"/>
        <end position="84"/>
    </location>
</feature>
<keyword evidence="3" id="KW-1185">Reference proteome</keyword>